<reference evidence="3" key="5">
    <citation type="submission" date="2015-06" db="UniProtKB">
        <authorList>
            <consortium name="EnsemblFungi"/>
        </authorList>
    </citation>
    <scope>IDENTIFICATION</scope>
    <source>
        <strain evidence="3">ATCC 64411</strain>
    </source>
</reference>
<dbReference type="EnsemblFungi" id="MAPG_10368T0">
    <property type="protein sequence ID" value="MAPG_10368T0"/>
    <property type="gene ID" value="MAPG_10368"/>
</dbReference>
<evidence type="ECO:0000313" key="3">
    <source>
        <dbReference type="EnsemblFungi" id="MAPG_10368T0"/>
    </source>
</evidence>
<organism evidence="3 4">
    <name type="scientific">Magnaporthiopsis poae (strain ATCC 64411 / 73-15)</name>
    <name type="common">Kentucky bluegrass fungus</name>
    <name type="synonym">Magnaporthe poae</name>
    <dbReference type="NCBI Taxonomy" id="644358"/>
    <lineage>
        <taxon>Eukaryota</taxon>
        <taxon>Fungi</taxon>
        <taxon>Dikarya</taxon>
        <taxon>Ascomycota</taxon>
        <taxon>Pezizomycotina</taxon>
        <taxon>Sordariomycetes</taxon>
        <taxon>Sordariomycetidae</taxon>
        <taxon>Magnaporthales</taxon>
        <taxon>Magnaporthaceae</taxon>
        <taxon>Magnaporthiopsis</taxon>
    </lineage>
</organism>
<dbReference type="VEuPathDB" id="FungiDB:MAPG_10368"/>
<reference evidence="2" key="3">
    <citation type="submission" date="2011-03" db="EMBL/GenBank/DDBJ databases">
        <title>Annotation of Magnaporthe poae ATCC 64411.</title>
        <authorList>
            <person name="Ma L.-J."/>
            <person name="Dead R."/>
            <person name="Young S.K."/>
            <person name="Zeng Q."/>
            <person name="Gargeya S."/>
            <person name="Fitzgerald M."/>
            <person name="Haas B."/>
            <person name="Abouelleil A."/>
            <person name="Alvarado L."/>
            <person name="Arachchi H.M."/>
            <person name="Berlin A."/>
            <person name="Brown A."/>
            <person name="Chapman S.B."/>
            <person name="Chen Z."/>
            <person name="Dunbar C."/>
            <person name="Freedman E."/>
            <person name="Gearin G."/>
            <person name="Gellesch M."/>
            <person name="Goldberg J."/>
            <person name="Griggs A."/>
            <person name="Gujja S."/>
            <person name="Heiman D."/>
            <person name="Howarth C."/>
            <person name="Larson L."/>
            <person name="Lui A."/>
            <person name="MacDonald P.J.P."/>
            <person name="Mehta T."/>
            <person name="Montmayeur A."/>
            <person name="Murphy C."/>
            <person name="Neiman D."/>
            <person name="Pearson M."/>
            <person name="Priest M."/>
            <person name="Roberts A."/>
            <person name="Saif S."/>
            <person name="Shea T."/>
            <person name="Shenoy N."/>
            <person name="Sisk P."/>
            <person name="Stolte C."/>
            <person name="Sykes S."/>
            <person name="Yandava C."/>
            <person name="Wortman J."/>
            <person name="Nusbaum C."/>
            <person name="Birren B."/>
        </authorList>
    </citation>
    <scope>NUCLEOTIDE SEQUENCE</scope>
    <source>
        <strain evidence="2">ATCC 64411</strain>
    </source>
</reference>
<dbReference type="AlphaFoldDB" id="A0A0C4ECE7"/>
<sequence length="232" mass="24952">MEARADGGWQKDQTAWGCPAARESRKKQDSAHAECQPARAWFAWHDDTTATPGSSTSIEQAGLLGWDGGREEVGGPLSGTIHCLGQGSQSARSITSRKARDARGVGQLLLCLPRLPRVRIINLLAKCGFLLTETWPSCVVRPHPPPASRPYVDDVHSTTRYLPYACTVCLPVHKPCAPLDGDKKKKQRACLGWQIVHQTLFVPPQEGDKATSMSPSGVSGKPTLPDGGGLTP</sequence>
<evidence type="ECO:0000313" key="4">
    <source>
        <dbReference type="Proteomes" id="UP000011715"/>
    </source>
</evidence>
<feature type="region of interest" description="Disordered" evidence="1">
    <location>
        <begin position="1"/>
        <end position="30"/>
    </location>
</feature>
<gene>
    <name evidence="2" type="ORF">MAPG_10368</name>
</gene>
<dbReference type="EMBL" id="ADBL01002321">
    <property type="status" value="NOT_ANNOTATED_CDS"/>
    <property type="molecule type" value="Genomic_DNA"/>
</dbReference>
<evidence type="ECO:0000313" key="2">
    <source>
        <dbReference type="EMBL" id="KLU90515.1"/>
    </source>
</evidence>
<reference evidence="4" key="2">
    <citation type="submission" date="2010-05" db="EMBL/GenBank/DDBJ databases">
        <title>The genome sequence of Magnaporthe poae strain ATCC 64411.</title>
        <authorList>
            <person name="Ma L.-J."/>
            <person name="Dead R."/>
            <person name="Young S."/>
            <person name="Zeng Q."/>
            <person name="Koehrsen M."/>
            <person name="Alvarado L."/>
            <person name="Berlin A."/>
            <person name="Chapman S.B."/>
            <person name="Chen Z."/>
            <person name="Freedman E."/>
            <person name="Gellesch M."/>
            <person name="Goldberg J."/>
            <person name="Griggs A."/>
            <person name="Gujja S."/>
            <person name="Heilman E.R."/>
            <person name="Heiman D."/>
            <person name="Hepburn T."/>
            <person name="Howarth C."/>
            <person name="Jen D."/>
            <person name="Larson L."/>
            <person name="Mehta T."/>
            <person name="Neiman D."/>
            <person name="Pearson M."/>
            <person name="Roberts A."/>
            <person name="Saif S."/>
            <person name="Shea T."/>
            <person name="Shenoy N."/>
            <person name="Sisk P."/>
            <person name="Stolte C."/>
            <person name="Sykes S."/>
            <person name="Walk T."/>
            <person name="White J."/>
            <person name="Yandava C."/>
            <person name="Haas B."/>
            <person name="Nusbaum C."/>
            <person name="Birren B."/>
        </authorList>
    </citation>
    <scope>NUCLEOTIDE SEQUENCE [LARGE SCALE GENOMIC DNA]</scope>
    <source>
        <strain evidence="4">ATCC 64411 / 73-15</strain>
    </source>
</reference>
<protein>
    <submittedName>
        <fullName evidence="2 3">Uncharacterized protein</fullName>
    </submittedName>
</protein>
<reference evidence="2" key="1">
    <citation type="submission" date="2010-05" db="EMBL/GenBank/DDBJ databases">
        <title>The Genome Sequence of Magnaporthe poae strain ATCC 64411.</title>
        <authorList>
            <consortium name="The Broad Institute Genome Sequencing Platform"/>
            <consortium name="Broad Institute Genome Sequencing Center for Infectious Disease"/>
            <person name="Ma L.-J."/>
            <person name="Dead R."/>
            <person name="Young S."/>
            <person name="Zeng Q."/>
            <person name="Koehrsen M."/>
            <person name="Alvarado L."/>
            <person name="Berlin A."/>
            <person name="Chapman S.B."/>
            <person name="Chen Z."/>
            <person name="Freedman E."/>
            <person name="Gellesch M."/>
            <person name="Goldberg J."/>
            <person name="Griggs A."/>
            <person name="Gujja S."/>
            <person name="Heilman E.R."/>
            <person name="Heiman D."/>
            <person name="Hepburn T."/>
            <person name="Howarth C."/>
            <person name="Jen D."/>
            <person name="Larson L."/>
            <person name="Mehta T."/>
            <person name="Neiman D."/>
            <person name="Pearson M."/>
            <person name="Roberts A."/>
            <person name="Saif S."/>
            <person name="Shea T."/>
            <person name="Shenoy N."/>
            <person name="Sisk P."/>
            <person name="Stolte C."/>
            <person name="Sykes S."/>
            <person name="Walk T."/>
            <person name="White J."/>
            <person name="Yandava C."/>
            <person name="Haas B."/>
            <person name="Nusbaum C."/>
            <person name="Birren B."/>
        </authorList>
    </citation>
    <scope>NUCLEOTIDE SEQUENCE</scope>
    <source>
        <strain evidence="2">ATCC 64411</strain>
    </source>
</reference>
<dbReference type="EMBL" id="GL876975">
    <property type="protein sequence ID" value="KLU90515.1"/>
    <property type="molecule type" value="Genomic_DNA"/>
</dbReference>
<reference evidence="3" key="4">
    <citation type="journal article" date="2015" name="G3 (Bethesda)">
        <title>Genome sequences of three phytopathogenic species of the Magnaporthaceae family of fungi.</title>
        <authorList>
            <person name="Okagaki L.H."/>
            <person name="Nunes C.C."/>
            <person name="Sailsbery J."/>
            <person name="Clay B."/>
            <person name="Brown D."/>
            <person name="John T."/>
            <person name="Oh Y."/>
            <person name="Young N."/>
            <person name="Fitzgerald M."/>
            <person name="Haas B.J."/>
            <person name="Zeng Q."/>
            <person name="Young S."/>
            <person name="Adiconis X."/>
            <person name="Fan L."/>
            <person name="Levin J.Z."/>
            <person name="Mitchell T.K."/>
            <person name="Okubara P.A."/>
            <person name="Farman M.L."/>
            <person name="Kohn L.M."/>
            <person name="Birren B."/>
            <person name="Ma L.-J."/>
            <person name="Dean R.A."/>
        </authorList>
    </citation>
    <scope>NUCLEOTIDE SEQUENCE</scope>
    <source>
        <strain evidence="3">ATCC 64411 / 73-15</strain>
    </source>
</reference>
<evidence type="ECO:0000256" key="1">
    <source>
        <dbReference type="SAM" id="MobiDB-lite"/>
    </source>
</evidence>
<name>A0A0C4ECE7_MAGP6</name>
<keyword evidence="4" id="KW-1185">Reference proteome</keyword>
<feature type="region of interest" description="Disordered" evidence="1">
    <location>
        <begin position="204"/>
        <end position="232"/>
    </location>
</feature>
<proteinExistence type="predicted"/>
<dbReference type="Proteomes" id="UP000011715">
    <property type="component" value="Unassembled WGS sequence"/>
</dbReference>
<accession>A0A0C4ECE7</accession>